<feature type="signal peptide" evidence="1">
    <location>
        <begin position="1"/>
        <end position="20"/>
    </location>
</feature>
<evidence type="ECO:0000256" key="1">
    <source>
        <dbReference type="SAM" id="SignalP"/>
    </source>
</evidence>
<evidence type="ECO:0008006" key="4">
    <source>
        <dbReference type="Google" id="ProtNLM"/>
    </source>
</evidence>
<sequence>MRPAHLFLALAMLLSLSVYGQQQYTIEGQTLNLKTQVEGQLTLLWNVIDGEYRYFSKKGNTIVPLVNTKIDKDYQEEYKTVLADQTADGAVSVNNVKLTLSSLTNFFNTYNSQMDSTFVAEAVGSEMETRLGGFFGVNNNIYFVNPDNTALIMAGIDFEILEKNKLRRHSLVFQLRQLFSNSNYDFSSTQVSMNYRFKYVQTESLDLFINLKIAEYTYIDRTLDAADVNDDLSTIAGSGGSFRSPLAFGLGADIPAGNGLITVAYSDIVAIAIDNNGEFPIDFSLGYKFRL</sequence>
<accession>A0A2S7KLF9</accession>
<proteinExistence type="predicted"/>
<dbReference type="Proteomes" id="UP000239800">
    <property type="component" value="Unassembled WGS sequence"/>
</dbReference>
<feature type="chain" id="PRO_5015411302" description="Outer membrane protein beta-barrel domain-containing protein" evidence="1">
    <location>
        <begin position="21"/>
        <end position="291"/>
    </location>
</feature>
<dbReference type="AlphaFoldDB" id="A0A2S7KLF9"/>
<dbReference type="OrthoDB" id="1411114at2"/>
<keyword evidence="1" id="KW-0732">Signal</keyword>
<name>A0A2S7KLF9_9FLAO</name>
<comment type="caution">
    <text evidence="2">The sequence shown here is derived from an EMBL/GenBank/DDBJ whole genome shotgun (WGS) entry which is preliminary data.</text>
</comment>
<protein>
    <recommendedName>
        <fullName evidence="4">Outer membrane protein beta-barrel domain-containing protein</fullName>
    </recommendedName>
</protein>
<gene>
    <name evidence="2" type="ORF">BST85_00075</name>
</gene>
<organism evidence="2 3">
    <name type="scientific">Aureitalea marina</name>
    <dbReference type="NCBI Taxonomy" id="930804"/>
    <lineage>
        <taxon>Bacteria</taxon>
        <taxon>Pseudomonadati</taxon>
        <taxon>Bacteroidota</taxon>
        <taxon>Flavobacteriia</taxon>
        <taxon>Flavobacteriales</taxon>
        <taxon>Flavobacteriaceae</taxon>
        <taxon>Aureitalea</taxon>
    </lineage>
</organism>
<dbReference type="EMBL" id="MQUB01000001">
    <property type="protein sequence ID" value="PQB03465.1"/>
    <property type="molecule type" value="Genomic_DNA"/>
</dbReference>
<reference evidence="2 3" key="1">
    <citation type="submission" date="2016-11" db="EMBL/GenBank/DDBJ databases">
        <title>Trade-off between light-utilization and light-protection in marine flavobacteria.</title>
        <authorList>
            <person name="Kumagai Y."/>
        </authorList>
    </citation>
    <scope>NUCLEOTIDE SEQUENCE [LARGE SCALE GENOMIC DNA]</scope>
    <source>
        <strain evidence="2 3">NBRC 107741</strain>
    </source>
</reference>
<keyword evidence="3" id="KW-1185">Reference proteome</keyword>
<dbReference type="RefSeq" id="WP_104811388.1">
    <property type="nucleotide sequence ID" value="NZ_MQUB01000001.1"/>
</dbReference>
<evidence type="ECO:0000313" key="2">
    <source>
        <dbReference type="EMBL" id="PQB03465.1"/>
    </source>
</evidence>
<evidence type="ECO:0000313" key="3">
    <source>
        <dbReference type="Proteomes" id="UP000239800"/>
    </source>
</evidence>